<dbReference type="Gene3D" id="2.40.10.120">
    <property type="match status" value="1"/>
</dbReference>
<evidence type="ECO:0000256" key="4">
    <source>
        <dbReference type="SAM" id="Phobius"/>
    </source>
</evidence>
<dbReference type="Proteomes" id="UP000626844">
    <property type="component" value="Unassembled WGS sequence"/>
</dbReference>
<dbReference type="InterPro" id="IPR001940">
    <property type="entry name" value="Peptidase_S1C"/>
</dbReference>
<keyword evidence="1" id="KW-0645">Protease</keyword>
<dbReference type="InterPro" id="IPR051201">
    <property type="entry name" value="Chloro_Bact_Ser_Proteases"/>
</dbReference>
<organism evidence="5 6">
    <name type="scientific">Metabacillus arenae</name>
    <dbReference type="NCBI Taxonomy" id="2771434"/>
    <lineage>
        <taxon>Bacteria</taxon>
        <taxon>Bacillati</taxon>
        <taxon>Bacillota</taxon>
        <taxon>Bacilli</taxon>
        <taxon>Bacillales</taxon>
        <taxon>Bacillaceae</taxon>
        <taxon>Metabacillus</taxon>
    </lineage>
</organism>
<dbReference type="GO" id="GO:0004252">
    <property type="term" value="F:serine-type endopeptidase activity"/>
    <property type="evidence" value="ECO:0007669"/>
    <property type="project" value="InterPro"/>
</dbReference>
<evidence type="ECO:0000256" key="2">
    <source>
        <dbReference type="ARBA" id="ARBA00022801"/>
    </source>
</evidence>
<dbReference type="AlphaFoldDB" id="A0A926S230"/>
<evidence type="ECO:0000256" key="1">
    <source>
        <dbReference type="ARBA" id="ARBA00022670"/>
    </source>
</evidence>
<accession>A0A926S230</accession>
<dbReference type="InterPro" id="IPR009003">
    <property type="entry name" value="Peptidase_S1_PA"/>
</dbReference>
<keyword evidence="6" id="KW-1185">Reference proteome</keyword>
<comment type="caution">
    <text evidence="5">The sequence shown here is derived from an EMBL/GenBank/DDBJ whole genome shotgun (WGS) entry which is preliminary data.</text>
</comment>
<dbReference type="EMBL" id="JACXAI010000020">
    <property type="protein sequence ID" value="MBD1381589.1"/>
    <property type="molecule type" value="Genomic_DNA"/>
</dbReference>
<keyword evidence="3" id="KW-0720">Serine protease</keyword>
<reference evidence="5" key="1">
    <citation type="submission" date="2020-09" db="EMBL/GenBank/DDBJ databases">
        <title>A novel bacterium of genus Bacillus, isolated from South China Sea.</title>
        <authorList>
            <person name="Huang H."/>
            <person name="Mo K."/>
            <person name="Hu Y."/>
        </authorList>
    </citation>
    <scope>NUCLEOTIDE SEQUENCE</scope>
    <source>
        <strain evidence="5">IB182487</strain>
    </source>
</reference>
<keyword evidence="4" id="KW-0812">Transmembrane</keyword>
<keyword evidence="2" id="KW-0378">Hydrolase</keyword>
<dbReference type="SUPFAM" id="SSF50494">
    <property type="entry name" value="Trypsin-like serine proteases"/>
    <property type="match status" value="1"/>
</dbReference>
<keyword evidence="4" id="KW-1133">Transmembrane helix</keyword>
<proteinExistence type="predicted"/>
<dbReference type="Pfam" id="PF13365">
    <property type="entry name" value="Trypsin_2"/>
    <property type="match status" value="1"/>
</dbReference>
<name>A0A926S230_9BACI</name>
<gene>
    <name evidence="5" type="ORF">IC621_15230</name>
</gene>
<evidence type="ECO:0000313" key="6">
    <source>
        <dbReference type="Proteomes" id="UP000626844"/>
    </source>
</evidence>
<protein>
    <submittedName>
        <fullName evidence="5">Trypsin-like peptidase domain-containing protein</fullName>
    </submittedName>
</protein>
<dbReference type="PANTHER" id="PTHR43343">
    <property type="entry name" value="PEPTIDASE S12"/>
    <property type="match status" value="1"/>
</dbReference>
<keyword evidence="4" id="KW-0472">Membrane</keyword>
<evidence type="ECO:0000256" key="3">
    <source>
        <dbReference type="ARBA" id="ARBA00022825"/>
    </source>
</evidence>
<dbReference type="PANTHER" id="PTHR43343:SF3">
    <property type="entry name" value="PROTEASE DO-LIKE 8, CHLOROPLASTIC"/>
    <property type="match status" value="1"/>
</dbReference>
<sequence>MNKKWVISITVTALIWIVGITIFVLLKKDVEKRLYEAPMVLNVIENENNPNKDLKDILHDTKKRVVMVELSDGSVGSGFLFNDKGDIITNAHVVQGAKKVKVRTTDAKGFDGEVIGISLNTDVALVRVDGLAGQEPLKLDLNHTFELGDEVVALGSPLGLQNTVTTGIISGTGREFDLAPYHYEDAYQISAPIAPGNSGGPLLDRKTGKVIGINSARMEEGTIGFSLSIKNVYPLVKKWSDTPMKSLPNISALDEFEKIDENKMSETADYLISYFMESIDHQDYVTAYSLLSSTLQSNTDYESFRNRYISIASLKIEELSSEKKEDHILAKASLQTEEVEKGNRIKKNYDITYKVIFENEQAKIDDIKMKAKENK</sequence>
<evidence type="ECO:0000313" key="5">
    <source>
        <dbReference type="EMBL" id="MBD1381589.1"/>
    </source>
</evidence>
<dbReference type="RefSeq" id="WP_191159189.1">
    <property type="nucleotide sequence ID" value="NZ_JACXAI010000020.1"/>
</dbReference>
<feature type="transmembrane region" description="Helical" evidence="4">
    <location>
        <begin position="6"/>
        <end position="26"/>
    </location>
</feature>
<dbReference type="PRINTS" id="PR00834">
    <property type="entry name" value="PROTEASES2C"/>
</dbReference>
<dbReference type="GO" id="GO:0006508">
    <property type="term" value="P:proteolysis"/>
    <property type="evidence" value="ECO:0007669"/>
    <property type="project" value="UniProtKB-KW"/>
</dbReference>